<organism evidence="1 2">
    <name type="scientific">Brevibacillus gelatini</name>
    <dbReference type="NCBI Taxonomy" id="1655277"/>
    <lineage>
        <taxon>Bacteria</taxon>
        <taxon>Bacillati</taxon>
        <taxon>Bacillota</taxon>
        <taxon>Bacilli</taxon>
        <taxon>Bacillales</taxon>
        <taxon>Paenibacillaceae</taxon>
        <taxon>Brevibacillus</taxon>
    </lineage>
</organism>
<dbReference type="AlphaFoldDB" id="A0A3M8B7U3"/>
<evidence type="ECO:0000313" key="2">
    <source>
        <dbReference type="Proteomes" id="UP000268829"/>
    </source>
</evidence>
<keyword evidence="2" id="KW-1185">Reference proteome</keyword>
<evidence type="ECO:0000313" key="1">
    <source>
        <dbReference type="EMBL" id="RNB59521.1"/>
    </source>
</evidence>
<dbReference type="Proteomes" id="UP000268829">
    <property type="component" value="Unassembled WGS sequence"/>
</dbReference>
<reference evidence="1 2" key="1">
    <citation type="submission" date="2018-10" db="EMBL/GenBank/DDBJ databases">
        <title>Phylogenomics of Brevibacillus.</title>
        <authorList>
            <person name="Dunlap C."/>
        </authorList>
    </citation>
    <scope>NUCLEOTIDE SEQUENCE [LARGE SCALE GENOMIC DNA]</scope>
    <source>
        <strain evidence="1 2">DSM 100115</strain>
    </source>
</reference>
<protein>
    <submittedName>
        <fullName evidence="1">Uncharacterized protein</fullName>
    </submittedName>
</protein>
<comment type="caution">
    <text evidence="1">The sequence shown here is derived from an EMBL/GenBank/DDBJ whole genome shotgun (WGS) entry which is preliminary data.</text>
</comment>
<gene>
    <name evidence="1" type="ORF">EDM57_05105</name>
</gene>
<sequence>MVLVAVFYMKKKVKIINSSDMSMFSNINEYLLHTYGEKKLEESKRNSDPTFLDIIGYTLDGRRLETVEGAYYELDEIEDLMYYSPFEEESEEENDEHDEELEG</sequence>
<proteinExistence type="predicted"/>
<name>A0A3M8B7U3_9BACL</name>
<dbReference type="EMBL" id="RHHS01000013">
    <property type="protein sequence ID" value="RNB59521.1"/>
    <property type="molecule type" value="Genomic_DNA"/>
</dbReference>
<accession>A0A3M8B7U3</accession>